<comment type="similarity">
    <text evidence="4">Belongs to the group II decarboxylase family.</text>
</comment>
<keyword evidence="4" id="KW-0456">Lyase</keyword>
<accession>C5LS14</accession>
<dbReference type="InterPro" id="IPR002129">
    <property type="entry name" value="PyrdxlP-dep_de-COase"/>
</dbReference>
<dbReference type="PANTHER" id="PTHR11999:SF70">
    <property type="entry name" value="MIP05841P"/>
    <property type="match status" value="1"/>
</dbReference>
<dbReference type="GO" id="GO:0006520">
    <property type="term" value="P:amino acid metabolic process"/>
    <property type="evidence" value="ECO:0007669"/>
    <property type="project" value="InterPro"/>
</dbReference>
<keyword evidence="2" id="KW-0210">Decarboxylase</keyword>
<dbReference type="InParanoid" id="C5LS14"/>
<dbReference type="GO" id="GO:0005737">
    <property type="term" value="C:cytoplasm"/>
    <property type="evidence" value="ECO:0007669"/>
    <property type="project" value="TreeGrafter"/>
</dbReference>
<dbReference type="AlphaFoldDB" id="C5LS14"/>
<evidence type="ECO:0000256" key="1">
    <source>
        <dbReference type="ARBA" id="ARBA00001933"/>
    </source>
</evidence>
<proteinExistence type="inferred from homology"/>
<name>C5LS14_PERM5</name>
<dbReference type="RefSeq" id="XP_002767768.1">
    <property type="nucleotide sequence ID" value="XM_002767722.1"/>
</dbReference>
<dbReference type="InterPro" id="IPR010977">
    <property type="entry name" value="Aromatic_deC"/>
</dbReference>
<dbReference type="Pfam" id="PF00282">
    <property type="entry name" value="Pyridoxal_deC"/>
    <property type="match status" value="1"/>
</dbReference>
<dbReference type="EMBL" id="GG685006">
    <property type="protein sequence ID" value="EER00486.1"/>
    <property type="molecule type" value="Genomic_DNA"/>
</dbReference>
<dbReference type="GO" id="GO:0016831">
    <property type="term" value="F:carboxy-lyase activity"/>
    <property type="evidence" value="ECO:0007669"/>
    <property type="project" value="UniProtKB-KW"/>
</dbReference>
<feature type="non-terminal residue" evidence="5">
    <location>
        <position position="64"/>
    </location>
</feature>
<evidence type="ECO:0000256" key="4">
    <source>
        <dbReference type="RuleBase" id="RU000382"/>
    </source>
</evidence>
<comment type="cofactor">
    <cofactor evidence="1 4">
        <name>pyridoxal 5'-phosphate</name>
        <dbReference type="ChEBI" id="CHEBI:597326"/>
    </cofactor>
</comment>
<organism evidence="6">
    <name type="scientific">Perkinsus marinus (strain ATCC 50983 / TXsc)</name>
    <dbReference type="NCBI Taxonomy" id="423536"/>
    <lineage>
        <taxon>Eukaryota</taxon>
        <taxon>Sar</taxon>
        <taxon>Alveolata</taxon>
        <taxon>Perkinsozoa</taxon>
        <taxon>Perkinsea</taxon>
        <taxon>Perkinsida</taxon>
        <taxon>Perkinsidae</taxon>
        <taxon>Perkinsus</taxon>
    </lineage>
</organism>
<evidence type="ECO:0000313" key="6">
    <source>
        <dbReference type="Proteomes" id="UP000007800"/>
    </source>
</evidence>
<dbReference type="Proteomes" id="UP000007800">
    <property type="component" value="Unassembled WGS sequence"/>
</dbReference>
<keyword evidence="3 4" id="KW-0663">Pyridoxal phosphate</keyword>
<evidence type="ECO:0000313" key="5">
    <source>
        <dbReference type="EMBL" id="EER00486.1"/>
    </source>
</evidence>
<dbReference type="InterPro" id="IPR015421">
    <property type="entry name" value="PyrdxlP-dep_Trfase_major"/>
</dbReference>
<evidence type="ECO:0000256" key="3">
    <source>
        <dbReference type="ARBA" id="ARBA00022898"/>
    </source>
</evidence>
<dbReference type="PRINTS" id="PR00800">
    <property type="entry name" value="YHDCRBOXLASE"/>
</dbReference>
<dbReference type="GeneID" id="9043560"/>
<dbReference type="GO" id="GO:0019752">
    <property type="term" value="P:carboxylic acid metabolic process"/>
    <property type="evidence" value="ECO:0007669"/>
    <property type="project" value="InterPro"/>
</dbReference>
<dbReference type="OrthoDB" id="639767at2759"/>
<protein>
    <submittedName>
        <fullName evidence="5">Uncharacterized protein</fullName>
    </submittedName>
</protein>
<feature type="non-terminal residue" evidence="5">
    <location>
        <position position="1"/>
    </location>
</feature>
<sequence>IENELEISTMDALAKGLQLGEDFMHSSGKGGGIVQNTASDALVVVIAAAKTRMKMKVIMMHLFI</sequence>
<gene>
    <name evidence="5" type="ORF">Pmar_PMAR018369</name>
</gene>
<evidence type="ECO:0000256" key="2">
    <source>
        <dbReference type="ARBA" id="ARBA00022793"/>
    </source>
</evidence>
<dbReference type="Gene3D" id="3.40.640.10">
    <property type="entry name" value="Type I PLP-dependent aspartate aminotransferase-like (Major domain)"/>
    <property type="match status" value="1"/>
</dbReference>
<dbReference type="PANTHER" id="PTHR11999">
    <property type="entry name" value="GROUP II PYRIDOXAL-5-PHOSPHATE DECARBOXYLASE"/>
    <property type="match status" value="1"/>
</dbReference>
<reference evidence="5 6" key="1">
    <citation type="submission" date="2008-07" db="EMBL/GenBank/DDBJ databases">
        <authorList>
            <person name="El-Sayed N."/>
            <person name="Caler E."/>
            <person name="Inman J."/>
            <person name="Amedeo P."/>
            <person name="Hass B."/>
            <person name="Wortman J."/>
        </authorList>
    </citation>
    <scope>NUCLEOTIDE SEQUENCE [LARGE SCALE GENOMIC DNA]</scope>
    <source>
        <strain evidence="6">ATCC 50983 / TXsc</strain>
    </source>
</reference>
<dbReference type="GO" id="GO:0030170">
    <property type="term" value="F:pyridoxal phosphate binding"/>
    <property type="evidence" value="ECO:0007669"/>
    <property type="project" value="InterPro"/>
</dbReference>
<keyword evidence="6" id="KW-1185">Reference proteome</keyword>